<keyword evidence="2" id="KW-0812">Transmembrane</keyword>
<feature type="non-terminal residue" evidence="3">
    <location>
        <position position="1"/>
    </location>
</feature>
<feature type="transmembrane region" description="Helical" evidence="2">
    <location>
        <begin position="575"/>
        <end position="601"/>
    </location>
</feature>
<keyword evidence="2" id="KW-1133">Transmembrane helix</keyword>
<keyword evidence="4" id="KW-1185">Reference proteome</keyword>
<protein>
    <submittedName>
        <fullName evidence="3">Membrane-associated protein, putative</fullName>
    </submittedName>
</protein>
<evidence type="ECO:0000256" key="2">
    <source>
        <dbReference type="SAM" id="Phobius"/>
    </source>
</evidence>
<dbReference type="AlphaFoldDB" id="A0A0S4JG82"/>
<gene>
    <name evidence="3" type="ORF">BSAL_27505</name>
</gene>
<feature type="compositionally biased region" description="Low complexity" evidence="1">
    <location>
        <begin position="898"/>
        <end position="910"/>
    </location>
</feature>
<organism evidence="3 4">
    <name type="scientific">Bodo saltans</name>
    <name type="common">Flagellated protozoan</name>
    <dbReference type="NCBI Taxonomy" id="75058"/>
    <lineage>
        <taxon>Eukaryota</taxon>
        <taxon>Discoba</taxon>
        <taxon>Euglenozoa</taxon>
        <taxon>Kinetoplastea</taxon>
        <taxon>Metakinetoplastina</taxon>
        <taxon>Eubodonida</taxon>
        <taxon>Bodonidae</taxon>
        <taxon>Bodo</taxon>
    </lineage>
</organism>
<evidence type="ECO:0000313" key="4">
    <source>
        <dbReference type="Proteomes" id="UP000051952"/>
    </source>
</evidence>
<feature type="transmembrane region" description="Helical" evidence="2">
    <location>
        <begin position="804"/>
        <end position="824"/>
    </location>
</feature>
<dbReference type="Proteomes" id="UP000051952">
    <property type="component" value="Unassembled WGS sequence"/>
</dbReference>
<feature type="region of interest" description="Disordered" evidence="1">
    <location>
        <begin position="898"/>
        <end position="942"/>
    </location>
</feature>
<sequence>GEGSSAPTFVAIYLANLSIANRSSVVLAAPHGQGALLRWPFQALLVLNTNISNSSEMTLSALTLNVSGNVVYAAAYILETRVVESSVLSLTDILVVDAFPVPAVNRIVLSGITAAASSHVSFVNVSCAAVSSAYYCIQIDRVVSNHSRLTIASGTALSLLISSSTFVDSFVDLFHYSGLTANVTVRSCSLRVSSLERQRLCCIYVGNLPNLTFSKIPIVVTLDTVTVVVPWTGLPTAAAPWVSVVLLNTTSHQLTVVMVVEQLQLLGSVSFVDATSLSNSIEAALSIVMLRCSWWGRHAFTGALEPVSLALRGQVFRGPRSAVTPTTSVTASYSSSTYPTSALCSSRYGGYAARLAGASWSNTLSQSSYLIATATGSKSSSLSLTAFLVTATYELLITTSEKVAVTSTATRSHNITDTHTLPLSITPTSTSTLQNRSTTLQVSSTVLKDSRSHTMNRFTLTNSISDVPTTTQTSHHLVMPSGTLSARSVRMNTTTTLSVTNLQHAVDIVPITATPALVESAPLVLSVGALIGGGVAGGGDATVLATLTMMTCGGRRTWDSNTGPQRLAVSVFYDLGPAAAVLGNLGITLTVFAAMCLAACCRSLCKGVALSDSFIALRVPSIPWRVFTFLLPGMMFSAVSLVANDVGEDEPPLAFSEGGRIAMCIIVLLVVVCGGVRCTMTVLQRTLRPSVFLSSTEDVFCEPYLPPWFSRLFGHWLLSRCQWEPASVRLQFGSFYVSVASREAMWVQPALQFHAAVFSLIAAIPFPQSACIAQFVLAMAWMLVPVALVGHFKFNLLRRPFHNHLLALSALITIGVLGATAVFVDGSVAITQRDNAATARDVLSIVLSVVSAIKIILGTIGEIAEWYAKRRFFRIKNEHTSDGKMMLLGLELFGGDETPATPTSATTPPAHLQTDQGMSSVRVKKKKRKAGGPSSLDSSGRSLDQQIDDVLNADVFTATRDARLLSADQWERLRGYTLELLVTRAARGVSLNSEL</sequence>
<dbReference type="EMBL" id="CYKH01001846">
    <property type="protein sequence ID" value="CUG90557.1"/>
    <property type="molecule type" value="Genomic_DNA"/>
</dbReference>
<name>A0A0S4JG82_BODSA</name>
<feature type="transmembrane region" description="Helical" evidence="2">
    <location>
        <begin position="772"/>
        <end position="792"/>
    </location>
</feature>
<feature type="transmembrane region" description="Helical" evidence="2">
    <location>
        <begin position="746"/>
        <end position="766"/>
    </location>
</feature>
<evidence type="ECO:0000313" key="3">
    <source>
        <dbReference type="EMBL" id="CUG90557.1"/>
    </source>
</evidence>
<accession>A0A0S4JG82</accession>
<evidence type="ECO:0000256" key="1">
    <source>
        <dbReference type="SAM" id="MobiDB-lite"/>
    </source>
</evidence>
<dbReference type="VEuPathDB" id="TriTrypDB:BSAL_27505"/>
<feature type="transmembrane region" description="Helical" evidence="2">
    <location>
        <begin position="622"/>
        <end position="643"/>
    </location>
</feature>
<proteinExistence type="predicted"/>
<reference evidence="4" key="1">
    <citation type="submission" date="2015-09" db="EMBL/GenBank/DDBJ databases">
        <authorList>
            <consortium name="Pathogen Informatics"/>
        </authorList>
    </citation>
    <scope>NUCLEOTIDE SEQUENCE [LARGE SCALE GENOMIC DNA]</scope>
    <source>
        <strain evidence="4">Lake Konstanz</strain>
    </source>
</reference>
<feature type="transmembrane region" description="Helical" evidence="2">
    <location>
        <begin position="844"/>
        <end position="868"/>
    </location>
</feature>
<keyword evidence="2" id="KW-0472">Membrane</keyword>
<feature type="transmembrane region" description="Helical" evidence="2">
    <location>
        <begin position="658"/>
        <end position="678"/>
    </location>
</feature>